<sequence>MKGFSTLIVIMLLLIIVSCDSLKSSDVLPFDKNVKQLIFLSDESEYQYEAAYYDALIELKKTYPEAVKNMKTINPNRSGEYLDFLTIKENPAIIVVYNNEIVATVNGEETVEEIVQPIAKVLEDQ</sequence>
<name>A0ABV6KPI9_9BACI</name>
<dbReference type="RefSeq" id="WP_160548558.1">
    <property type="nucleotide sequence ID" value="NZ_JBHLUU010000024.1"/>
</dbReference>
<reference evidence="1 2" key="1">
    <citation type="submission" date="2024-09" db="EMBL/GenBank/DDBJ databases">
        <authorList>
            <person name="Sun Q."/>
            <person name="Mori K."/>
        </authorList>
    </citation>
    <scope>NUCLEOTIDE SEQUENCE [LARGE SCALE GENOMIC DNA]</scope>
    <source>
        <strain evidence="1 2">CGMCC 1.9126</strain>
    </source>
</reference>
<keyword evidence="1" id="KW-0449">Lipoprotein</keyword>
<accession>A0ABV6KPI9</accession>
<evidence type="ECO:0000313" key="1">
    <source>
        <dbReference type="EMBL" id="MFC0475241.1"/>
    </source>
</evidence>
<dbReference type="PROSITE" id="PS51257">
    <property type="entry name" value="PROKAR_LIPOPROTEIN"/>
    <property type="match status" value="1"/>
</dbReference>
<gene>
    <name evidence="1" type="ORF">ACFFHF_08250</name>
</gene>
<dbReference type="Proteomes" id="UP001589738">
    <property type="component" value="Unassembled WGS sequence"/>
</dbReference>
<comment type="caution">
    <text evidence="1">The sequence shown here is derived from an EMBL/GenBank/DDBJ whole genome shotgun (WGS) entry which is preliminary data.</text>
</comment>
<organism evidence="1 2">
    <name type="scientific">Robertmurraya beringensis</name>
    <dbReference type="NCBI Taxonomy" id="641660"/>
    <lineage>
        <taxon>Bacteria</taxon>
        <taxon>Bacillati</taxon>
        <taxon>Bacillota</taxon>
        <taxon>Bacilli</taxon>
        <taxon>Bacillales</taxon>
        <taxon>Bacillaceae</taxon>
        <taxon>Robertmurraya</taxon>
    </lineage>
</organism>
<evidence type="ECO:0000313" key="2">
    <source>
        <dbReference type="Proteomes" id="UP001589738"/>
    </source>
</evidence>
<keyword evidence="2" id="KW-1185">Reference proteome</keyword>
<proteinExistence type="predicted"/>
<dbReference type="EMBL" id="JBHLUU010000024">
    <property type="protein sequence ID" value="MFC0475241.1"/>
    <property type="molecule type" value="Genomic_DNA"/>
</dbReference>
<protein>
    <submittedName>
        <fullName evidence="1">Small peptidoglycan-associated lipoprotein</fullName>
    </submittedName>
</protein>